<dbReference type="PROSITE" id="PS51257">
    <property type="entry name" value="PROKAR_LIPOPROTEIN"/>
    <property type="match status" value="1"/>
</dbReference>
<feature type="domain" description="Solute-binding protein family 3/N-terminal" evidence="3">
    <location>
        <begin position="41"/>
        <end position="266"/>
    </location>
</feature>
<proteinExistence type="predicted"/>
<gene>
    <name evidence="4" type="ORF">LPAF129_08430</name>
</gene>
<accession>A0ABQ5JI15</accession>
<dbReference type="PANTHER" id="PTHR35936:SF17">
    <property type="entry name" value="ARGININE-BINDING EXTRACELLULAR PROTEIN ARTP"/>
    <property type="match status" value="1"/>
</dbReference>
<evidence type="ECO:0000256" key="2">
    <source>
        <dbReference type="SAM" id="SignalP"/>
    </source>
</evidence>
<dbReference type="Pfam" id="PF00497">
    <property type="entry name" value="SBP_bac_3"/>
    <property type="match status" value="1"/>
</dbReference>
<organism evidence="4 5">
    <name type="scientific">Ligilactobacillus pabuli</name>
    <dbReference type="NCBI Taxonomy" id="2886039"/>
    <lineage>
        <taxon>Bacteria</taxon>
        <taxon>Bacillati</taxon>
        <taxon>Bacillota</taxon>
        <taxon>Bacilli</taxon>
        <taxon>Lactobacillales</taxon>
        <taxon>Lactobacillaceae</taxon>
        <taxon>Ligilactobacillus</taxon>
    </lineage>
</organism>
<dbReference type="SUPFAM" id="SSF53850">
    <property type="entry name" value="Periplasmic binding protein-like II"/>
    <property type="match status" value="1"/>
</dbReference>
<reference evidence="4" key="1">
    <citation type="journal article" date="2022" name="Int. J. Syst. Evol. Microbiol.">
        <title>A novel species of lactic acid bacteria, Ligilactobacillus pabuli sp. nov., isolated from alfalfa silage.</title>
        <authorList>
            <person name="Tohno M."/>
            <person name="Tanizawa Y."/>
            <person name="Sawada H."/>
            <person name="Sakamoto M."/>
            <person name="Ohkuma M."/>
            <person name="Kobayashi H."/>
        </authorList>
    </citation>
    <scope>NUCLEOTIDE SEQUENCE</scope>
    <source>
        <strain evidence="4">AF129</strain>
    </source>
</reference>
<sequence length="274" mass="30429">MKKKKNLYILVAFMALFCVVLTACGKKDADNSVQKIKDKKTLVVGTSADYAPFEFPVVQNGQKKITGYDMLLANKIADQLGVKLKIVNTEFPSLVSELKNNKVDIVMAGMVSTKERKKAVAFSKSYFNVQNQVLVRKGEGNKFQDAATDFKNKAVGVQQTTTQEKIAKEQMKGSNVVSEGKVTSLTTELRTNKLDAVVLENTVAATYVKKFPEQYEIAKAKLNTPKDIQNINVATRKSDKKLTAEINKVINKEEKNGGLKQMLQKAQQLQLESN</sequence>
<feature type="chain" id="PRO_5046417340" description="Solute-binding protein family 3/N-terminal domain-containing protein" evidence="2">
    <location>
        <begin position="24"/>
        <end position="274"/>
    </location>
</feature>
<dbReference type="RefSeq" id="WP_244054923.1">
    <property type="nucleotide sequence ID" value="NZ_BQXH01000006.1"/>
</dbReference>
<dbReference type="EMBL" id="BQXH01000006">
    <property type="protein sequence ID" value="GKS81157.1"/>
    <property type="molecule type" value="Genomic_DNA"/>
</dbReference>
<dbReference type="Gene3D" id="3.40.190.10">
    <property type="entry name" value="Periplasmic binding protein-like II"/>
    <property type="match status" value="2"/>
</dbReference>
<name>A0ABQ5JI15_9LACO</name>
<evidence type="ECO:0000259" key="3">
    <source>
        <dbReference type="SMART" id="SM00062"/>
    </source>
</evidence>
<dbReference type="SMART" id="SM00062">
    <property type="entry name" value="PBPb"/>
    <property type="match status" value="1"/>
</dbReference>
<feature type="signal peptide" evidence="2">
    <location>
        <begin position="1"/>
        <end position="23"/>
    </location>
</feature>
<protein>
    <recommendedName>
        <fullName evidence="3">Solute-binding protein family 3/N-terminal domain-containing protein</fullName>
    </recommendedName>
</protein>
<evidence type="ECO:0000313" key="5">
    <source>
        <dbReference type="Proteomes" id="UP001055149"/>
    </source>
</evidence>
<evidence type="ECO:0000313" key="4">
    <source>
        <dbReference type="EMBL" id="GKS81157.1"/>
    </source>
</evidence>
<dbReference type="PANTHER" id="PTHR35936">
    <property type="entry name" value="MEMBRANE-BOUND LYTIC MUREIN TRANSGLYCOSYLASE F"/>
    <property type="match status" value="1"/>
</dbReference>
<comment type="caution">
    <text evidence="4">The sequence shown here is derived from an EMBL/GenBank/DDBJ whole genome shotgun (WGS) entry which is preliminary data.</text>
</comment>
<dbReference type="InterPro" id="IPR001638">
    <property type="entry name" value="Solute-binding_3/MltF_N"/>
</dbReference>
<keyword evidence="5" id="KW-1185">Reference proteome</keyword>
<dbReference type="Proteomes" id="UP001055149">
    <property type="component" value="Unassembled WGS sequence"/>
</dbReference>
<evidence type="ECO:0000256" key="1">
    <source>
        <dbReference type="ARBA" id="ARBA00022729"/>
    </source>
</evidence>
<keyword evidence="1 2" id="KW-0732">Signal</keyword>